<dbReference type="VEuPathDB" id="TrichDB:TVAGG3_0405150"/>
<comment type="similarity">
    <text evidence="1">Belongs to the proteasome subunit S14 family.</text>
</comment>
<evidence type="ECO:0000313" key="5">
    <source>
        <dbReference type="Proteomes" id="UP000001542"/>
    </source>
</evidence>
<protein>
    <recommendedName>
        <fullName evidence="3">PCI domain-containing protein</fullName>
    </recommendedName>
</protein>
<evidence type="ECO:0000256" key="1">
    <source>
        <dbReference type="ARBA" id="ARBA00009627"/>
    </source>
</evidence>
<organism evidence="4 5">
    <name type="scientific">Trichomonas vaginalis (strain ATCC PRA-98 / G3)</name>
    <dbReference type="NCBI Taxonomy" id="412133"/>
    <lineage>
        <taxon>Eukaryota</taxon>
        <taxon>Metamonada</taxon>
        <taxon>Parabasalia</taxon>
        <taxon>Trichomonadida</taxon>
        <taxon>Trichomonadidae</taxon>
        <taxon>Trichomonas</taxon>
    </lineage>
</organism>
<dbReference type="RefSeq" id="XP_001303166.1">
    <property type="nucleotide sequence ID" value="XM_001303165.1"/>
</dbReference>
<dbReference type="GO" id="GO:0043161">
    <property type="term" value="P:proteasome-mediated ubiquitin-dependent protein catabolic process"/>
    <property type="evidence" value="ECO:0000318"/>
    <property type="project" value="GO_Central"/>
</dbReference>
<dbReference type="GO" id="GO:0005634">
    <property type="term" value="C:nucleus"/>
    <property type="evidence" value="ECO:0000318"/>
    <property type="project" value="GO_Central"/>
</dbReference>
<evidence type="ECO:0000256" key="2">
    <source>
        <dbReference type="ARBA" id="ARBA00022942"/>
    </source>
</evidence>
<dbReference type="Pfam" id="PF10075">
    <property type="entry name" value="CSN8_PSD8_EIF3K"/>
    <property type="match status" value="1"/>
</dbReference>
<dbReference type="Proteomes" id="UP000001542">
    <property type="component" value="Unassembled WGS sequence"/>
</dbReference>
<gene>
    <name evidence="4" type="ORF">TVAG_321570</name>
</gene>
<feature type="domain" description="PCI" evidence="3">
    <location>
        <begin position="62"/>
        <end position="232"/>
    </location>
</feature>
<dbReference type="GO" id="GO:0008541">
    <property type="term" value="C:proteasome regulatory particle, lid subcomplex"/>
    <property type="evidence" value="ECO:0000318"/>
    <property type="project" value="GO_Central"/>
</dbReference>
<proteinExistence type="inferred from homology"/>
<dbReference type="PANTHER" id="PTHR12387:SF0">
    <property type="entry name" value="26S PROTEASOME NON-ATPASE REGULATORY SUBUNIT 8"/>
    <property type="match status" value="1"/>
</dbReference>
<dbReference type="eggNOG" id="KOG3151">
    <property type="taxonomic scope" value="Eukaryota"/>
</dbReference>
<dbReference type="FunFam" id="1.25.40.990:FF:000018">
    <property type="entry name" value="26S proteasome regulatory subunit"/>
    <property type="match status" value="1"/>
</dbReference>
<keyword evidence="2" id="KW-0647">Proteasome</keyword>
<dbReference type="FunCoup" id="A2FXY1">
    <property type="interactions" value="700"/>
</dbReference>
<reference evidence="4" key="1">
    <citation type="submission" date="2006-10" db="EMBL/GenBank/DDBJ databases">
        <authorList>
            <person name="Amadeo P."/>
            <person name="Zhao Q."/>
            <person name="Wortman J."/>
            <person name="Fraser-Liggett C."/>
            <person name="Carlton J."/>
        </authorList>
    </citation>
    <scope>NUCLEOTIDE SEQUENCE</scope>
    <source>
        <strain evidence="4">G3</strain>
    </source>
</reference>
<evidence type="ECO:0000259" key="3">
    <source>
        <dbReference type="PROSITE" id="PS50250"/>
    </source>
</evidence>
<dbReference type="AlphaFoldDB" id="A2FXY1"/>
<dbReference type="InterPro" id="IPR033464">
    <property type="entry name" value="CSN8_PSD8_EIF3K"/>
</dbReference>
<dbReference type="PROSITE" id="PS50250">
    <property type="entry name" value="PCI"/>
    <property type="match status" value="1"/>
</dbReference>
<dbReference type="InterPro" id="IPR000717">
    <property type="entry name" value="PCI_dom"/>
</dbReference>
<dbReference type="STRING" id="5722.A2FXY1"/>
<dbReference type="EMBL" id="DS114124">
    <property type="protein sequence ID" value="EAX90236.1"/>
    <property type="molecule type" value="Genomic_DNA"/>
</dbReference>
<dbReference type="PANTHER" id="PTHR12387">
    <property type="entry name" value="26S PROTEASOME NON-ATPASE REGULATORY SUBUNIT 8"/>
    <property type="match status" value="1"/>
</dbReference>
<dbReference type="InParanoid" id="A2FXY1"/>
<dbReference type="InterPro" id="IPR006746">
    <property type="entry name" value="26S_Psome_Rpn12"/>
</dbReference>
<accession>A2FXY1</accession>
<dbReference type="Gene3D" id="1.25.40.990">
    <property type="match status" value="1"/>
</dbReference>
<dbReference type="SMR" id="A2FXY1"/>
<keyword evidence="5" id="KW-1185">Reference proteome</keyword>
<reference evidence="4" key="2">
    <citation type="journal article" date="2007" name="Science">
        <title>Draft genome sequence of the sexually transmitted pathogen Trichomonas vaginalis.</title>
        <authorList>
            <person name="Carlton J.M."/>
            <person name="Hirt R.P."/>
            <person name="Silva J.C."/>
            <person name="Delcher A.L."/>
            <person name="Schatz M."/>
            <person name="Zhao Q."/>
            <person name="Wortman J.R."/>
            <person name="Bidwell S.L."/>
            <person name="Alsmark U.C.M."/>
            <person name="Besteiro S."/>
            <person name="Sicheritz-Ponten T."/>
            <person name="Noel C.J."/>
            <person name="Dacks J.B."/>
            <person name="Foster P.G."/>
            <person name="Simillion C."/>
            <person name="Van de Peer Y."/>
            <person name="Miranda-Saavedra D."/>
            <person name="Barton G.J."/>
            <person name="Westrop G.D."/>
            <person name="Mueller S."/>
            <person name="Dessi D."/>
            <person name="Fiori P.L."/>
            <person name="Ren Q."/>
            <person name="Paulsen I."/>
            <person name="Zhang H."/>
            <person name="Bastida-Corcuera F.D."/>
            <person name="Simoes-Barbosa A."/>
            <person name="Brown M.T."/>
            <person name="Hayes R.D."/>
            <person name="Mukherjee M."/>
            <person name="Okumura C.Y."/>
            <person name="Schneider R."/>
            <person name="Smith A.J."/>
            <person name="Vanacova S."/>
            <person name="Villalvazo M."/>
            <person name="Haas B.J."/>
            <person name="Pertea M."/>
            <person name="Feldblyum T.V."/>
            <person name="Utterback T.R."/>
            <person name="Shu C.L."/>
            <person name="Osoegawa K."/>
            <person name="de Jong P.J."/>
            <person name="Hrdy I."/>
            <person name="Horvathova L."/>
            <person name="Zubacova Z."/>
            <person name="Dolezal P."/>
            <person name="Malik S.B."/>
            <person name="Logsdon J.M. Jr."/>
            <person name="Henze K."/>
            <person name="Gupta A."/>
            <person name="Wang C.C."/>
            <person name="Dunne R.L."/>
            <person name="Upcroft J.A."/>
            <person name="Upcroft P."/>
            <person name="White O."/>
            <person name="Salzberg S.L."/>
            <person name="Tang P."/>
            <person name="Chiu C.-H."/>
            <person name="Lee Y.-S."/>
            <person name="Embley T.M."/>
            <person name="Coombs G.H."/>
            <person name="Mottram J.C."/>
            <person name="Tachezy J."/>
            <person name="Fraser-Liggett C.M."/>
            <person name="Johnson P.J."/>
        </authorList>
    </citation>
    <scope>NUCLEOTIDE SEQUENCE [LARGE SCALE GENOMIC DNA]</scope>
    <source>
        <strain evidence="4">G3</strain>
    </source>
</reference>
<sequence length="245" mass="27981">METEGSFDVKRAASLIADLKNSLIDAPYLTNQESTLDKTERINFRTLLEYDAIVCIKTRAISDFSRIMTQLRCSYFSSPDLLLSERMPLLVSINLIHLLATNDISEFQIEYQHAKDLIGNNKYLSYVTEVYRLLADNSFTRLFPIIAAPPSDLFTQFASDLLNNTRNNHADSIEKSYEKLHINEIKKLLHFNTIEDAQAFATKRGWTFDANGYALFKANSEQKAKLTEKSVERFVDLAIQISSFA</sequence>
<dbReference type="OrthoDB" id="409122at2759"/>
<name>A2FXY1_TRIV3</name>
<dbReference type="KEGG" id="tva:4747915"/>
<evidence type="ECO:0000313" key="4">
    <source>
        <dbReference type="EMBL" id="EAX90236.1"/>
    </source>
</evidence>
<dbReference type="VEuPathDB" id="TrichDB:TVAG_321570"/>